<comment type="caution">
    <text evidence="1">The sequence shown here is derived from an EMBL/GenBank/DDBJ whole genome shotgun (WGS) entry which is preliminary data.</text>
</comment>
<dbReference type="AlphaFoldDB" id="A0AAD7HS63"/>
<evidence type="ECO:0000313" key="1">
    <source>
        <dbReference type="EMBL" id="KAJ7727132.1"/>
    </source>
</evidence>
<reference evidence="1" key="1">
    <citation type="submission" date="2023-03" db="EMBL/GenBank/DDBJ databases">
        <title>Massive genome expansion in bonnet fungi (Mycena s.s.) driven by repeated elements and novel gene families across ecological guilds.</title>
        <authorList>
            <consortium name="Lawrence Berkeley National Laboratory"/>
            <person name="Harder C.B."/>
            <person name="Miyauchi S."/>
            <person name="Viragh M."/>
            <person name="Kuo A."/>
            <person name="Thoen E."/>
            <person name="Andreopoulos B."/>
            <person name="Lu D."/>
            <person name="Skrede I."/>
            <person name="Drula E."/>
            <person name="Henrissat B."/>
            <person name="Morin E."/>
            <person name="Kohler A."/>
            <person name="Barry K."/>
            <person name="LaButti K."/>
            <person name="Morin E."/>
            <person name="Salamov A."/>
            <person name="Lipzen A."/>
            <person name="Mereny Z."/>
            <person name="Hegedus B."/>
            <person name="Baldrian P."/>
            <person name="Stursova M."/>
            <person name="Weitz H."/>
            <person name="Taylor A."/>
            <person name="Grigoriev I.V."/>
            <person name="Nagy L.G."/>
            <person name="Martin F."/>
            <person name="Kauserud H."/>
        </authorList>
    </citation>
    <scope>NUCLEOTIDE SEQUENCE</scope>
    <source>
        <strain evidence="1">CBHHK188m</strain>
    </source>
</reference>
<keyword evidence="2" id="KW-1185">Reference proteome</keyword>
<dbReference type="Proteomes" id="UP001215280">
    <property type="component" value="Unassembled WGS sequence"/>
</dbReference>
<gene>
    <name evidence="1" type="ORF">DFH07DRAFT_233472</name>
</gene>
<accession>A0AAD7HS63</accession>
<dbReference type="EMBL" id="JARJLG010000214">
    <property type="protein sequence ID" value="KAJ7727132.1"/>
    <property type="molecule type" value="Genomic_DNA"/>
</dbReference>
<name>A0AAD7HS63_9AGAR</name>
<organism evidence="1 2">
    <name type="scientific">Mycena maculata</name>
    <dbReference type="NCBI Taxonomy" id="230809"/>
    <lineage>
        <taxon>Eukaryota</taxon>
        <taxon>Fungi</taxon>
        <taxon>Dikarya</taxon>
        <taxon>Basidiomycota</taxon>
        <taxon>Agaricomycotina</taxon>
        <taxon>Agaricomycetes</taxon>
        <taxon>Agaricomycetidae</taxon>
        <taxon>Agaricales</taxon>
        <taxon>Marasmiineae</taxon>
        <taxon>Mycenaceae</taxon>
        <taxon>Mycena</taxon>
    </lineage>
</organism>
<evidence type="ECO:0000313" key="2">
    <source>
        <dbReference type="Proteomes" id="UP001215280"/>
    </source>
</evidence>
<proteinExistence type="predicted"/>
<sequence>MRHCELFPSAITLTSELVVELRDMLIHNIGDAMTSPEHARKCRILSWWLRLCPGKTYVDFHISKSVYGCVPRRSLLIKIVSPLLFNAPLTHLRKFEVIYADELVSHAPWREMTAQLHLEWQELTYSPQSY</sequence>
<protein>
    <submittedName>
        <fullName evidence="1">Uncharacterized protein</fullName>
    </submittedName>
</protein>